<accession>A0A0C2FMF8</accession>
<protein>
    <recommendedName>
        <fullName evidence="4">Integral membrane protein</fullName>
    </recommendedName>
</protein>
<keyword evidence="3" id="KW-1185">Reference proteome</keyword>
<evidence type="ECO:0008006" key="4">
    <source>
        <dbReference type="Google" id="ProtNLM"/>
    </source>
</evidence>
<keyword evidence="1" id="KW-1133">Transmembrane helix</keyword>
<feature type="transmembrane region" description="Helical" evidence="1">
    <location>
        <begin position="24"/>
        <end position="42"/>
    </location>
</feature>
<feature type="transmembrane region" description="Helical" evidence="1">
    <location>
        <begin position="48"/>
        <end position="65"/>
    </location>
</feature>
<keyword evidence="1" id="KW-0472">Membrane</keyword>
<evidence type="ECO:0000256" key="1">
    <source>
        <dbReference type="SAM" id="Phobius"/>
    </source>
</evidence>
<dbReference type="OrthoDB" id="3430792at2"/>
<proteinExistence type="predicted"/>
<dbReference type="Proteomes" id="UP000031675">
    <property type="component" value="Unassembled WGS sequence"/>
</dbReference>
<gene>
    <name evidence="2" type="ORF">LP52_00210</name>
</gene>
<organism evidence="2 3">
    <name type="scientific">Streptomonospora alba</name>
    <dbReference type="NCBI Taxonomy" id="183763"/>
    <lineage>
        <taxon>Bacteria</taxon>
        <taxon>Bacillati</taxon>
        <taxon>Actinomycetota</taxon>
        <taxon>Actinomycetes</taxon>
        <taxon>Streptosporangiales</taxon>
        <taxon>Nocardiopsidaceae</taxon>
        <taxon>Streptomonospora</taxon>
    </lineage>
</organism>
<dbReference type="AlphaFoldDB" id="A0A0C2FMF8"/>
<dbReference type="EMBL" id="JROO01000001">
    <property type="protein sequence ID" value="KII00580.1"/>
    <property type="molecule type" value="Genomic_DNA"/>
</dbReference>
<keyword evidence="1" id="KW-0812">Transmembrane</keyword>
<name>A0A0C2FMF8_9ACTN</name>
<sequence length="82" mass="8850">MGSGRHGAARPPIGVLVQQDRIDFSLYTSIIVIALAVMVLIGIGWASIAFWLTVVPVVIAGALIVRRINRLARDELGNDELL</sequence>
<evidence type="ECO:0000313" key="3">
    <source>
        <dbReference type="Proteomes" id="UP000031675"/>
    </source>
</evidence>
<dbReference type="RefSeq" id="WP_040269653.1">
    <property type="nucleotide sequence ID" value="NZ_JROO01000001.1"/>
</dbReference>
<reference evidence="3" key="1">
    <citation type="journal article" date="2015" name="Chem. Biol.">
        <title>Structure, bioactivity, and resistance mechanism of streptomonomicin, an unusual lasso Peptide from an understudied halophilic actinomycete.</title>
        <authorList>
            <person name="Metelev M."/>
            <person name="Tietz J.I."/>
            <person name="Melby J.O."/>
            <person name="Blair P.M."/>
            <person name="Zhu L."/>
            <person name="Livnat I."/>
            <person name="Severinov K."/>
            <person name="Mitchell D.A."/>
        </authorList>
    </citation>
    <scope>NUCLEOTIDE SEQUENCE [LARGE SCALE GENOMIC DNA]</scope>
    <source>
        <strain evidence="3">YIM 90003</strain>
    </source>
</reference>
<comment type="caution">
    <text evidence="2">The sequence shown here is derived from an EMBL/GenBank/DDBJ whole genome shotgun (WGS) entry which is preliminary data.</text>
</comment>
<evidence type="ECO:0000313" key="2">
    <source>
        <dbReference type="EMBL" id="KII00580.1"/>
    </source>
</evidence>